<reference evidence="1" key="1">
    <citation type="submission" date="2022-08" db="EMBL/GenBank/DDBJ databases">
        <authorList>
            <person name="Gutierrez-Valencia J."/>
        </authorList>
    </citation>
    <scope>NUCLEOTIDE SEQUENCE</scope>
</reference>
<keyword evidence="2" id="KW-1185">Reference proteome</keyword>
<sequence>MQYNSLVLVAVDLQAKLVVLFSSSIWTPL</sequence>
<evidence type="ECO:0000313" key="1">
    <source>
        <dbReference type="EMBL" id="CAI0426184.1"/>
    </source>
</evidence>
<name>A0AAV0KXD0_9ROSI</name>
<evidence type="ECO:0000313" key="2">
    <source>
        <dbReference type="Proteomes" id="UP001154282"/>
    </source>
</evidence>
<dbReference type="EMBL" id="CAMGYJ010000005">
    <property type="protein sequence ID" value="CAI0426184.1"/>
    <property type="molecule type" value="Genomic_DNA"/>
</dbReference>
<protein>
    <submittedName>
        <fullName evidence="1">Uncharacterized protein</fullName>
    </submittedName>
</protein>
<organism evidence="1 2">
    <name type="scientific">Linum tenue</name>
    <dbReference type="NCBI Taxonomy" id="586396"/>
    <lineage>
        <taxon>Eukaryota</taxon>
        <taxon>Viridiplantae</taxon>
        <taxon>Streptophyta</taxon>
        <taxon>Embryophyta</taxon>
        <taxon>Tracheophyta</taxon>
        <taxon>Spermatophyta</taxon>
        <taxon>Magnoliopsida</taxon>
        <taxon>eudicotyledons</taxon>
        <taxon>Gunneridae</taxon>
        <taxon>Pentapetalae</taxon>
        <taxon>rosids</taxon>
        <taxon>fabids</taxon>
        <taxon>Malpighiales</taxon>
        <taxon>Linaceae</taxon>
        <taxon>Linum</taxon>
    </lineage>
</organism>
<comment type="caution">
    <text evidence="1">The sequence shown here is derived from an EMBL/GenBank/DDBJ whole genome shotgun (WGS) entry which is preliminary data.</text>
</comment>
<gene>
    <name evidence="1" type="ORF">LITE_LOCUS20678</name>
</gene>
<dbReference type="AlphaFoldDB" id="A0AAV0KXD0"/>
<accession>A0AAV0KXD0</accession>
<dbReference type="Proteomes" id="UP001154282">
    <property type="component" value="Unassembled WGS sequence"/>
</dbReference>
<proteinExistence type="predicted"/>